<proteinExistence type="predicted"/>
<name>A0A8H7ZY97_9FUNG</name>
<sequence>MRRRMILVLALIVGTVAGPRYLPLVSASQADLTANLGNSQTFQTQFPSVVLQQPYDLDDSPPFFLDCPNTVIPQPAPKSEHTKHTNLVEDSSRPLTPLTITVHVYAMYASEAEKSLRVQAAFANTTFTFKLSSVSHFVEPTYWDLLVESNSTSADMVGSTFGPAETSMMQKYHTGGRMDLNIFITDMRSRKAGSVLLGHAYFPWMCGVDCDEKPDRLKLDGILLRSNWFYLGRSPVVQSQSEFRRPILPHRDWRCAGS</sequence>
<reference evidence="2 3" key="1">
    <citation type="journal article" name="Sci. Rep.">
        <title>Genome-scale phylogenetic analyses confirm Olpidium as the closest living zoosporic fungus to the non-flagellated, terrestrial fungi.</title>
        <authorList>
            <person name="Chang Y."/>
            <person name="Rochon D."/>
            <person name="Sekimoto S."/>
            <person name="Wang Y."/>
            <person name="Chovatia M."/>
            <person name="Sandor L."/>
            <person name="Salamov A."/>
            <person name="Grigoriev I.V."/>
            <person name="Stajich J.E."/>
            <person name="Spatafora J.W."/>
        </authorList>
    </citation>
    <scope>NUCLEOTIDE SEQUENCE [LARGE SCALE GENOMIC DNA]</scope>
    <source>
        <strain evidence="2">S191</strain>
    </source>
</reference>
<feature type="chain" id="PRO_5034009091" evidence="1">
    <location>
        <begin position="18"/>
        <end position="258"/>
    </location>
</feature>
<dbReference type="Proteomes" id="UP000673691">
    <property type="component" value="Unassembled WGS sequence"/>
</dbReference>
<dbReference type="EMBL" id="JAEFCI010003334">
    <property type="protein sequence ID" value="KAG5461654.1"/>
    <property type="molecule type" value="Genomic_DNA"/>
</dbReference>
<dbReference type="InterPro" id="IPR024079">
    <property type="entry name" value="MetalloPept_cat_dom_sf"/>
</dbReference>
<dbReference type="GO" id="GO:0008237">
    <property type="term" value="F:metallopeptidase activity"/>
    <property type="evidence" value="ECO:0007669"/>
    <property type="project" value="InterPro"/>
</dbReference>
<accession>A0A8H7ZY97</accession>
<evidence type="ECO:0000313" key="2">
    <source>
        <dbReference type="EMBL" id="KAG5461654.1"/>
    </source>
</evidence>
<evidence type="ECO:0000256" key="1">
    <source>
        <dbReference type="SAM" id="SignalP"/>
    </source>
</evidence>
<keyword evidence="1" id="KW-0732">Signal</keyword>
<comment type="caution">
    <text evidence="2">The sequence shown here is derived from an EMBL/GenBank/DDBJ whole genome shotgun (WGS) entry which is preliminary data.</text>
</comment>
<feature type="signal peptide" evidence="1">
    <location>
        <begin position="1"/>
        <end position="17"/>
    </location>
</feature>
<protein>
    <submittedName>
        <fullName evidence="2">Uncharacterized protein</fullName>
    </submittedName>
</protein>
<keyword evidence="3" id="KW-1185">Reference proteome</keyword>
<organism evidence="2 3">
    <name type="scientific">Olpidium bornovanus</name>
    <dbReference type="NCBI Taxonomy" id="278681"/>
    <lineage>
        <taxon>Eukaryota</taxon>
        <taxon>Fungi</taxon>
        <taxon>Fungi incertae sedis</taxon>
        <taxon>Olpidiomycota</taxon>
        <taxon>Olpidiomycotina</taxon>
        <taxon>Olpidiomycetes</taxon>
        <taxon>Olpidiales</taxon>
        <taxon>Olpidiaceae</taxon>
        <taxon>Olpidium</taxon>
    </lineage>
</organism>
<dbReference type="Gene3D" id="3.40.390.10">
    <property type="entry name" value="Collagenase (Catalytic Domain)"/>
    <property type="match status" value="1"/>
</dbReference>
<dbReference type="AlphaFoldDB" id="A0A8H7ZY97"/>
<evidence type="ECO:0000313" key="3">
    <source>
        <dbReference type="Proteomes" id="UP000673691"/>
    </source>
</evidence>
<gene>
    <name evidence="2" type="ORF">BJ554DRAFT_6115</name>
</gene>